<keyword evidence="3" id="KW-1185">Reference proteome</keyword>
<comment type="caution">
    <text evidence="2">The sequence shown here is derived from an EMBL/GenBank/DDBJ whole genome shotgun (WGS) entry which is preliminary data.</text>
</comment>
<accession>A0A494XPM8</accession>
<evidence type="ECO:0000313" key="2">
    <source>
        <dbReference type="EMBL" id="RKP50736.1"/>
    </source>
</evidence>
<dbReference type="EMBL" id="RBZV01000002">
    <property type="protein sequence ID" value="RKP50736.1"/>
    <property type="molecule type" value="Genomic_DNA"/>
</dbReference>
<feature type="region of interest" description="Disordered" evidence="1">
    <location>
        <begin position="69"/>
        <end position="88"/>
    </location>
</feature>
<dbReference type="AlphaFoldDB" id="A0A494XPM8"/>
<dbReference type="OrthoDB" id="9021081at2"/>
<proteinExistence type="predicted"/>
<reference evidence="2 3" key="1">
    <citation type="submission" date="2018-10" db="EMBL/GenBank/DDBJ databases">
        <title>Paraburkholderia sp. 7MK8-2, isolated from soil.</title>
        <authorList>
            <person name="Gao Z.-H."/>
            <person name="Qiu L.-H."/>
        </authorList>
    </citation>
    <scope>NUCLEOTIDE SEQUENCE [LARGE SCALE GENOMIC DNA]</scope>
    <source>
        <strain evidence="2 3">7MK8-2</strain>
    </source>
</reference>
<dbReference type="Proteomes" id="UP000280434">
    <property type="component" value="Unassembled WGS sequence"/>
</dbReference>
<evidence type="ECO:0000313" key="3">
    <source>
        <dbReference type="Proteomes" id="UP000280434"/>
    </source>
</evidence>
<protein>
    <submittedName>
        <fullName evidence="2">Uncharacterized protein</fullName>
    </submittedName>
</protein>
<sequence>MPIAILRRFAARLGRWVHATPARINPTKEVSTLLDIDPFWHGDHWQNLLASPMDARHYVMEDWAVPFSEENQSSIPSPRDRRIQRRSH</sequence>
<evidence type="ECO:0000256" key="1">
    <source>
        <dbReference type="SAM" id="MobiDB-lite"/>
    </source>
</evidence>
<organism evidence="2 3">
    <name type="scientific">Trinickia fusca</name>
    <dbReference type="NCBI Taxonomy" id="2419777"/>
    <lineage>
        <taxon>Bacteria</taxon>
        <taxon>Pseudomonadati</taxon>
        <taxon>Pseudomonadota</taxon>
        <taxon>Betaproteobacteria</taxon>
        <taxon>Burkholderiales</taxon>
        <taxon>Burkholderiaceae</taxon>
        <taxon>Trinickia</taxon>
    </lineage>
</organism>
<dbReference type="RefSeq" id="WP_121276774.1">
    <property type="nucleotide sequence ID" value="NZ_RBZV01000002.1"/>
</dbReference>
<gene>
    <name evidence="2" type="ORF">D7S89_06540</name>
</gene>
<name>A0A494XPM8_9BURK</name>